<dbReference type="OrthoDB" id="9779207at2"/>
<dbReference type="Gene3D" id="3.40.50.10490">
    <property type="entry name" value="Glucose-6-phosphate isomerase like protein, domain 1"/>
    <property type="match status" value="2"/>
</dbReference>
<evidence type="ECO:0000256" key="1">
    <source>
        <dbReference type="ARBA" id="ARBA00022737"/>
    </source>
</evidence>
<evidence type="ECO:0000313" key="3">
    <source>
        <dbReference type="EMBL" id="MSA91025.1"/>
    </source>
</evidence>
<name>A0A6N7SBM8_9FIRM</name>
<dbReference type="Proteomes" id="UP000480929">
    <property type="component" value="Unassembled WGS sequence"/>
</dbReference>
<dbReference type="RefSeq" id="WP_020226380.1">
    <property type="nucleotide sequence ID" value="NZ_AP031450.1"/>
</dbReference>
<organism evidence="3 5">
    <name type="scientific">Holdemania massiliensis</name>
    <dbReference type="NCBI Taxonomy" id="1468449"/>
    <lineage>
        <taxon>Bacteria</taxon>
        <taxon>Bacillati</taxon>
        <taxon>Bacillota</taxon>
        <taxon>Erysipelotrichia</taxon>
        <taxon>Erysipelotrichales</taxon>
        <taxon>Erysipelotrichaceae</taxon>
        <taxon>Holdemania</taxon>
    </lineage>
</organism>
<evidence type="ECO:0000259" key="2">
    <source>
        <dbReference type="PROSITE" id="PS51464"/>
    </source>
</evidence>
<dbReference type="GO" id="GO:0006002">
    <property type="term" value="P:fructose 6-phosphate metabolic process"/>
    <property type="evidence" value="ECO:0007669"/>
    <property type="project" value="TreeGrafter"/>
</dbReference>
<dbReference type="Proteomes" id="UP000433575">
    <property type="component" value="Unassembled WGS sequence"/>
</dbReference>
<evidence type="ECO:0000313" key="4">
    <source>
        <dbReference type="EMBL" id="MSC34796.1"/>
    </source>
</evidence>
<dbReference type="InterPro" id="IPR046348">
    <property type="entry name" value="SIS_dom_sf"/>
</dbReference>
<gene>
    <name evidence="4" type="ORF">GKD88_16850</name>
    <name evidence="3" type="ORF">GKE08_16970</name>
</gene>
<dbReference type="PANTHER" id="PTHR10937">
    <property type="entry name" value="GLUCOSAMINE--FRUCTOSE-6-PHOSPHATE AMINOTRANSFERASE, ISOMERIZING"/>
    <property type="match status" value="1"/>
</dbReference>
<dbReference type="GeneID" id="42458141"/>
<dbReference type="GO" id="GO:0004360">
    <property type="term" value="F:glutamine-fructose-6-phosphate transaminase (isomerizing) activity"/>
    <property type="evidence" value="ECO:0007669"/>
    <property type="project" value="TreeGrafter"/>
</dbReference>
<protein>
    <submittedName>
        <fullName evidence="3">SIS domain-containing protein</fullName>
    </submittedName>
</protein>
<proteinExistence type="predicted"/>
<reference evidence="5 6" key="1">
    <citation type="journal article" date="2019" name="Nat. Med.">
        <title>A library of human gut bacterial isolates paired with longitudinal multiomics data enables mechanistic microbiome research.</title>
        <authorList>
            <person name="Poyet M."/>
            <person name="Groussin M."/>
            <person name="Gibbons S.M."/>
            <person name="Avila-Pacheco J."/>
            <person name="Jiang X."/>
            <person name="Kearney S.M."/>
            <person name="Perrotta A.R."/>
            <person name="Berdy B."/>
            <person name="Zhao S."/>
            <person name="Lieberman T.D."/>
            <person name="Swanson P.K."/>
            <person name="Smith M."/>
            <person name="Roesemann S."/>
            <person name="Alexander J.E."/>
            <person name="Rich S.A."/>
            <person name="Livny J."/>
            <person name="Vlamakis H."/>
            <person name="Clish C."/>
            <person name="Bullock K."/>
            <person name="Deik A."/>
            <person name="Scott J."/>
            <person name="Pierce K.A."/>
            <person name="Xavier R.J."/>
            <person name="Alm E.J."/>
        </authorList>
    </citation>
    <scope>NUCLEOTIDE SEQUENCE [LARGE SCALE GENOMIC DNA]</scope>
    <source>
        <strain evidence="3 5">BIOML-A4</strain>
        <strain evidence="4 6">BIOML-A5</strain>
    </source>
</reference>
<dbReference type="InterPro" id="IPR001347">
    <property type="entry name" value="SIS_dom"/>
</dbReference>
<evidence type="ECO:0000313" key="6">
    <source>
        <dbReference type="Proteomes" id="UP000480929"/>
    </source>
</evidence>
<feature type="domain" description="SIS" evidence="2">
    <location>
        <begin position="33"/>
        <end position="166"/>
    </location>
</feature>
<dbReference type="InterPro" id="IPR035466">
    <property type="entry name" value="GlmS/AgaS_SIS"/>
</dbReference>
<sequence>MVTLLDCIYRVPAVIESIVEQREVTFAPLLEAVKDRLDDLNEILFVGSGTSNTCSVTAYRFVEKASCLSTSTMIPNEFLAKTVYNPKALYVFVSQSGTSTLTQQALKKVKAMGCLTAAITEAPTTPLAQAADVHIDMGCGYEEYGMRTIGYCASILTEMLMGVALGQARGVVSEAAAAAYIEDALAVTKDHKEICDRTLTWFDHNKEALMDVDAFVLYGPGSLYGVALEGALKILEIAKRFMCVGYEMDDGLHGPTMGFTQRHAVIVLNDGGKDNSLAMGIAQYMKNDVGHAYVIGANPIDEDDLGFTPASKDFACLEYAPVVEILAYRLAVDYGIELKDIKTQDPLPEMKYFNTHDE</sequence>
<dbReference type="EMBL" id="WKPJ01000041">
    <property type="protein sequence ID" value="MSA91025.1"/>
    <property type="molecule type" value="Genomic_DNA"/>
</dbReference>
<evidence type="ECO:0000313" key="5">
    <source>
        <dbReference type="Proteomes" id="UP000433575"/>
    </source>
</evidence>
<accession>A0A6N7SBM8</accession>
<dbReference type="CDD" id="cd05008">
    <property type="entry name" value="SIS_GlmS_GlmD_1"/>
    <property type="match status" value="1"/>
</dbReference>
<dbReference type="SUPFAM" id="SSF53697">
    <property type="entry name" value="SIS domain"/>
    <property type="match status" value="1"/>
</dbReference>
<dbReference type="GO" id="GO:0006047">
    <property type="term" value="P:UDP-N-acetylglucosamine metabolic process"/>
    <property type="evidence" value="ECO:0007669"/>
    <property type="project" value="TreeGrafter"/>
</dbReference>
<dbReference type="PROSITE" id="PS51464">
    <property type="entry name" value="SIS"/>
    <property type="match status" value="1"/>
</dbReference>
<comment type="caution">
    <text evidence="3">The sequence shown here is derived from an EMBL/GenBank/DDBJ whole genome shotgun (WGS) entry which is preliminary data.</text>
</comment>
<dbReference type="GO" id="GO:0006487">
    <property type="term" value="P:protein N-linked glycosylation"/>
    <property type="evidence" value="ECO:0007669"/>
    <property type="project" value="TreeGrafter"/>
</dbReference>
<keyword evidence="1" id="KW-0677">Repeat</keyword>
<dbReference type="Pfam" id="PF01380">
    <property type="entry name" value="SIS"/>
    <property type="match status" value="1"/>
</dbReference>
<dbReference type="EMBL" id="WKPI01000044">
    <property type="protein sequence ID" value="MSC34796.1"/>
    <property type="molecule type" value="Genomic_DNA"/>
</dbReference>
<dbReference type="GO" id="GO:0097367">
    <property type="term" value="F:carbohydrate derivative binding"/>
    <property type="evidence" value="ECO:0007669"/>
    <property type="project" value="InterPro"/>
</dbReference>
<dbReference type="PANTHER" id="PTHR10937:SF17">
    <property type="entry name" value="GLUCOSAMINE-FRUCTOSE-6-PHOSPHATE AMINOTRANSFERASE"/>
    <property type="match status" value="1"/>
</dbReference>
<keyword evidence="6" id="KW-1185">Reference proteome</keyword>
<dbReference type="AlphaFoldDB" id="A0A6N7SBM8"/>